<reference evidence="3" key="1">
    <citation type="journal article" date="2017" name="Genome Announc.">
        <title>High-Quality Whole-Genome Sequences of the Oligo-Mouse-Microbiota Bacterial Community.</title>
        <authorList>
            <person name="Garzetti D."/>
            <person name="Brugiroux S."/>
            <person name="Bunk B."/>
            <person name="Pukall R."/>
            <person name="McCoy K.D."/>
            <person name="Macpherson A.J."/>
            <person name="Stecher B."/>
        </authorList>
    </citation>
    <scope>NUCLEOTIDE SEQUENCE</scope>
    <source>
        <strain evidence="3">KB18</strain>
    </source>
</reference>
<protein>
    <submittedName>
        <fullName evidence="4">Histidine phosphatase family protein</fullName>
    </submittedName>
</protein>
<name>A0A1Z2XS11_9FIRM</name>
<dbReference type="RefSeq" id="WP_066540602.1">
    <property type="nucleotide sequence ID" value="NZ_CP021422.1"/>
</dbReference>
<feature type="binding site" evidence="2">
    <location>
        <position position="61"/>
    </location>
    <ligand>
        <name>substrate</name>
    </ligand>
</feature>
<dbReference type="Proteomes" id="UP000596035">
    <property type="component" value="Chromosome"/>
</dbReference>
<dbReference type="PANTHER" id="PTHR48100">
    <property type="entry name" value="BROAD-SPECIFICITY PHOSPHATASE YOR283W-RELATED"/>
    <property type="match status" value="1"/>
</dbReference>
<dbReference type="InterPro" id="IPR013078">
    <property type="entry name" value="His_Pase_superF_clade-1"/>
</dbReference>
<evidence type="ECO:0000313" key="4">
    <source>
        <dbReference type="EMBL" id="QQR30520.1"/>
    </source>
</evidence>
<dbReference type="InterPro" id="IPR050275">
    <property type="entry name" value="PGM_Phosphatase"/>
</dbReference>
<accession>A0A1Z2XS11</accession>
<dbReference type="Proteomes" id="UP000196710">
    <property type="component" value="Chromosome"/>
</dbReference>
<dbReference type="GO" id="GO:0005737">
    <property type="term" value="C:cytoplasm"/>
    <property type="evidence" value="ECO:0007669"/>
    <property type="project" value="TreeGrafter"/>
</dbReference>
<evidence type="ECO:0000256" key="1">
    <source>
        <dbReference type="PIRSR" id="PIRSR613078-1"/>
    </source>
</evidence>
<feature type="active site" description="Proton donor/acceptor" evidence="1">
    <location>
        <position position="85"/>
    </location>
</feature>
<dbReference type="PANTHER" id="PTHR48100:SF1">
    <property type="entry name" value="HISTIDINE PHOSPHATASE FAMILY PROTEIN-RELATED"/>
    <property type="match status" value="1"/>
</dbReference>
<evidence type="ECO:0000256" key="2">
    <source>
        <dbReference type="PIRSR" id="PIRSR613078-2"/>
    </source>
</evidence>
<dbReference type="Pfam" id="PF00300">
    <property type="entry name" value="His_Phos_1"/>
    <property type="match status" value="1"/>
</dbReference>
<reference evidence="5" key="2">
    <citation type="submission" date="2017-05" db="EMBL/GenBank/DDBJ databases">
        <title>Improved OligoMM genomes.</title>
        <authorList>
            <person name="Garzetti D."/>
        </authorList>
    </citation>
    <scope>NUCLEOTIDE SEQUENCE [LARGE SCALE GENOMIC DNA]</scope>
    <source>
        <strain evidence="5">KB18</strain>
    </source>
</reference>
<organism evidence="4 6">
    <name type="scientific">Acutalibacter muris</name>
    <dbReference type="NCBI Taxonomy" id="1796620"/>
    <lineage>
        <taxon>Bacteria</taxon>
        <taxon>Bacillati</taxon>
        <taxon>Bacillota</taxon>
        <taxon>Clostridia</taxon>
        <taxon>Eubacteriales</taxon>
        <taxon>Acutalibacteraceae</taxon>
        <taxon>Acutalibacter</taxon>
    </lineage>
</organism>
<keyword evidence="5" id="KW-1185">Reference proteome</keyword>
<reference evidence="4 6" key="3">
    <citation type="submission" date="2020-11" db="EMBL/GenBank/DDBJ databases">
        <title>Closed and high quality bacterial genomes of the OMM12 community.</title>
        <authorList>
            <person name="Marbouty M."/>
            <person name="Lamy-Besnier Q."/>
            <person name="Debarbieux L."/>
            <person name="Koszul R."/>
        </authorList>
    </citation>
    <scope>NUCLEOTIDE SEQUENCE [LARGE SCALE GENOMIC DNA]</scope>
    <source>
        <strain evidence="4 6">KB18</strain>
    </source>
</reference>
<feature type="active site" description="Tele-phosphohistidine intermediate" evidence="1">
    <location>
        <position position="9"/>
    </location>
</feature>
<dbReference type="EMBL" id="CP021422">
    <property type="protein sequence ID" value="ASB41248.1"/>
    <property type="molecule type" value="Genomic_DNA"/>
</dbReference>
<dbReference type="Gene3D" id="3.40.50.1240">
    <property type="entry name" value="Phosphoglycerate mutase-like"/>
    <property type="match status" value="1"/>
</dbReference>
<dbReference type="KEGG" id="amur:ADH66_11625"/>
<dbReference type="SUPFAM" id="SSF53254">
    <property type="entry name" value="Phosphoglycerate mutase-like"/>
    <property type="match status" value="1"/>
</dbReference>
<dbReference type="CDD" id="cd07067">
    <property type="entry name" value="HP_PGM_like"/>
    <property type="match status" value="1"/>
</dbReference>
<proteinExistence type="predicted"/>
<evidence type="ECO:0000313" key="3">
    <source>
        <dbReference type="EMBL" id="ASB41248.1"/>
    </source>
</evidence>
<sequence length="204" mass="23274">MKRIITLQHCQSEQHINGMMGGWNDWELTKLGFEQARRIGERLGAELKGQSVKIYSSDLKRAAHTAAPLAERLGVEVEYRKELREKNFGPAVMGKSQEWYREHCDNFGDNIDERCMPGAETKREIYERLMPLCEEMLGRPEDTLVLVSHGGALSVWNVVWLGLPPEVMNTCGIFGKAGTVGEFNIYEGWERRIVRAGDLSYIRD</sequence>
<dbReference type="SMART" id="SM00855">
    <property type="entry name" value="PGAM"/>
    <property type="match status" value="1"/>
</dbReference>
<dbReference type="EMBL" id="CP065321">
    <property type="protein sequence ID" value="QQR30520.1"/>
    <property type="molecule type" value="Genomic_DNA"/>
</dbReference>
<dbReference type="InterPro" id="IPR029033">
    <property type="entry name" value="His_PPase_superfam"/>
</dbReference>
<dbReference type="GO" id="GO:0016791">
    <property type="term" value="F:phosphatase activity"/>
    <property type="evidence" value="ECO:0007669"/>
    <property type="project" value="TreeGrafter"/>
</dbReference>
<dbReference type="AlphaFoldDB" id="A0A1Z2XS11"/>
<evidence type="ECO:0000313" key="6">
    <source>
        <dbReference type="Proteomes" id="UP000596035"/>
    </source>
</evidence>
<evidence type="ECO:0000313" key="5">
    <source>
        <dbReference type="Proteomes" id="UP000196710"/>
    </source>
</evidence>
<gene>
    <name evidence="3" type="ORF">ADH66_11625</name>
    <name evidence="4" type="ORF">I5Q82_01945</name>
</gene>